<keyword evidence="4" id="KW-1185">Reference proteome</keyword>
<accession>A0A1G5RRG6</accession>
<dbReference type="Pfam" id="PF05016">
    <property type="entry name" value="ParE_toxin"/>
    <property type="match status" value="1"/>
</dbReference>
<dbReference type="EMBL" id="FMWL01000001">
    <property type="protein sequence ID" value="SCZ76576.1"/>
    <property type="molecule type" value="Genomic_DNA"/>
</dbReference>
<dbReference type="RefSeq" id="WP_092589118.1">
    <property type="nucleotide sequence ID" value="NZ_FMWL01000001.1"/>
</dbReference>
<dbReference type="SUPFAM" id="SSF143011">
    <property type="entry name" value="RelE-like"/>
    <property type="match status" value="1"/>
</dbReference>
<dbReference type="Proteomes" id="UP000199208">
    <property type="component" value="Unassembled WGS sequence"/>
</dbReference>
<name>A0A1G5RRG6_9FIRM</name>
<gene>
    <name evidence="3" type="ORF">SAMN03080599_00310</name>
</gene>
<dbReference type="STRING" id="1120920.SAMN03080599_00310"/>
<protein>
    <submittedName>
        <fullName evidence="3">mRNA interferase RelE/StbE</fullName>
    </submittedName>
</protein>
<comment type="similarity">
    <text evidence="1">Belongs to the RelE toxin family.</text>
</comment>
<dbReference type="AlphaFoldDB" id="A0A1G5RRG6"/>
<proteinExistence type="inferred from homology"/>
<keyword evidence="2" id="KW-1277">Toxin-antitoxin system</keyword>
<sequence length="89" mass="10444">MKSFKVEYTTSALKQLKKLDKQTAFFILSYIEKNLVDSENPRLHGKSLQGLLSDKWRYRVGDYRILAKIEEDRVVILIVEVGHRKDIYG</sequence>
<dbReference type="OrthoDB" id="9805098at2"/>
<dbReference type="Gene3D" id="3.30.2310.20">
    <property type="entry name" value="RelE-like"/>
    <property type="match status" value="1"/>
</dbReference>
<dbReference type="InterPro" id="IPR007712">
    <property type="entry name" value="RelE/ParE_toxin"/>
</dbReference>
<organism evidence="3 4">
    <name type="scientific">Acidaminobacter hydrogenoformans DSM 2784</name>
    <dbReference type="NCBI Taxonomy" id="1120920"/>
    <lineage>
        <taxon>Bacteria</taxon>
        <taxon>Bacillati</taxon>
        <taxon>Bacillota</taxon>
        <taxon>Clostridia</taxon>
        <taxon>Peptostreptococcales</taxon>
        <taxon>Acidaminobacteraceae</taxon>
        <taxon>Acidaminobacter</taxon>
    </lineage>
</organism>
<evidence type="ECO:0000256" key="1">
    <source>
        <dbReference type="ARBA" id="ARBA00006226"/>
    </source>
</evidence>
<reference evidence="3 4" key="1">
    <citation type="submission" date="2016-10" db="EMBL/GenBank/DDBJ databases">
        <authorList>
            <person name="de Groot N.N."/>
        </authorList>
    </citation>
    <scope>NUCLEOTIDE SEQUENCE [LARGE SCALE GENOMIC DNA]</scope>
    <source>
        <strain evidence="3 4">DSM 2784</strain>
    </source>
</reference>
<evidence type="ECO:0000313" key="4">
    <source>
        <dbReference type="Proteomes" id="UP000199208"/>
    </source>
</evidence>
<dbReference type="NCBIfam" id="TIGR02385">
    <property type="entry name" value="RelE_StbE"/>
    <property type="match status" value="1"/>
</dbReference>
<dbReference type="InterPro" id="IPR035093">
    <property type="entry name" value="RelE/ParE_toxin_dom_sf"/>
</dbReference>
<dbReference type="PANTHER" id="PTHR35601:SF1">
    <property type="entry name" value="TOXIN RELE"/>
    <property type="match status" value="1"/>
</dbReference>
<evidence type="ECO:0000256" key="2">
    <source>
        <dbReference type="ARBA" id="ARBA00022649"/>
    </source>
</evidence>
<evidence type="ECO:0000313" key="3">
    <source>
        <dbReference type="EMBL" id="SCZ76576.1"/>
    </source>
</evidence>
<dbReference type="PANTHER" id="PTHR35601">
    <property type="entry name" value="TOXIN RELE"/>
    <property type="match status" value="1"/>
</dbReference>